<dbReference type="Gene3D" id="1.10.443.10">
    <property type="entry name" value="Intergrase catalytic core"/>
    <property type="match status" value="1"/>
</dbReference>
<reference evidence="2" key="1">
    <citation type="submission" date="2015-07" db="EMBL/GenBank/DDBJ databases">
        <title>Fjat-14205 dsm 2895.</title>
        <authorList>
            <person name="Liu B."/>
            <person name="Wang J."/>
            <person name="Zhu Y."/>
            <person name="Liu G."/>
            <person name="Chen Q."/>
            <person name="Chen Z."/>
            <person name="Lan J."/>
            <person name="Che J."/>
            <person name="Ge C."/>
            <person name="Shi H."/>
            <person name="Pan Z."/>
            <person name="Liu X."/>
        </authorList>
    </citation>
    <scope>NUCLEOTIDE SEQUENCE [LARGE SCALE GENOMIC DNA]</scope>
    <source>
        <strain evidence="2">DSM 25560</strain>
    </source>
</reference>
<evidence type="ECO:0000313" key="1">
    <source>
        <dbReference type="EMBL" id="KOS68393.1"/>
    </source>
</evidence>
<evidence type="ECO:0000313" key="2">
    <source>
        <dbReference type="Proteomes" id="UP000050668"/>
    </source>
</evidence>
<comment type="caution">
    <text evidence="1">The sequence shown here is derived from an EMBL/GenBank/DDBJ whole genome shotgun (WGS) entry which is preliminary data.</text>
</comment>
<gene>
    <name evidence="1" type="ORF">AEA09_07370</name>
</gene>
<dbReference type="Proteomes" id="UP000050668">
    <property type="component" value="Unassembled WGS sequence"/>
</dbReference>
<evidence type="ECO:0008006" key="3">
    <source>
        <dbReference type="Google" id="ProtNLM"/>
    </source>
</evidence>
<dbReference type="InterPro" id="IPR013762">
    <property type="entry name" value="Integrase-like_cat_sf"/>
</dbReference>
<name>A0ABR5K0S8_9BACI</name>
<proteinExistence type="predicted"/>
<protein>
    <recommendedName>
        <fullName evidence="3">Transposase</fullName>
    </recommendedName>
</protein>
<dbReference type="RefSeq" id="WP_053583220.1">
    <property type="nucleotide sequence ID" value="NZ_LGRV01000003.1"/>
</dbReference>
<keyword evidence="2" id="KW-1185">Reference proteome</keyword>
<accession>A0ABR5K0S8</accession>
<organism evidence="1 2">
    <name type="scientific">Lysinibacillus contaminans</name>
    <dbReference type="NCBI Taxonomy" id="1293441"/>
    <lineage>
        <taxon>Bacteria</taxon>
        <taxon>Bacillati</taxon>
        <taxon>Bacillota</taxon>
        <taxon>Bacilli</taxon>
        <taxon>Bacillales</taxon>
        <taxon>Bacillaceae</taxon>
        <taxon>Lysinibacillus</taxon>
    </lineage>
</organism>
<sequence length="128" mass="15129">MDIDFEKQTITIIRNRTRHGTGTTKTKNSARKIKVGKNGIDQLIRYQKGIKENLLSFGKKLKDEDYVFLLLESMLPMPLTTLHKGFKRIVQRAFSQVLTRYYINERRCTREADWETTPEMIYTTYGIY</sequence>
<dbReference type="EMBL" id="LGRV01000003">
    <property type="protein sequence ID" value="KOS68393.1"/>
    <property type="molecule type" value="Genomic_DNA"/>
</dbReference>